<evidence type="ECO:0000313" key="1">
    <source>
        <dbReference type="EMBL" id="CAI2379243.1"/>
    </source>
</evidence>
<gene>
    <name evidence="1" type="ORF">ECRASSUSDP1_LOCUS20652</name>
</gene>
<name>A0AAD1XTV1_EUPCR</name>
<keyword evidence="2" id="KW-1185">Reference proteome</keyword>
<comment type="caution">
    <text evidence="1">The sequence shown here is derived from an EMBL/GenBank/DDBJ whole genome shotgun (WGS) entry which is preliminary data.</text>
</comment>
<evidence type="ECO:0000313" key="2">
    <source>
        <dbReference type="Proteomes" id="UP001295684"/>
    </source>
</evidence>
<protein>
    <submittedName>
        <fullName evidence="1">Uncharacterized protein</fullName>
    </submittedName>
</protein>
<sequence>MEPSKILEPRSVEKSLLSKEDILYSQVYSSRNQEKIDSFATFDSKTKKACIDFGADDTLQKKHTKALLPKDCKITAYCPIQPNPNKQIAKQAINSLAHHKIHEIQFLCINDFIRPQIPNWYSRCLYKVLSSCEFNNIQLTGHQTVKFLYNLDQCEDIKFAECAMGTLEKEYRMNKKFKCKLLEFSFCTHIDQNLSWHETVLPGLIKLIADTPLKDSVEDIIGDDLSEQQIFKTYLEKYKLQHIKFISYYYTL</sequence>
<proteinExistence type="predicted"/>
<accession>A0AAD1XTV1</accession>
<reference evidence="1" key="1">
    <citation type="submission" date="2023-07" db="EMBL/GenBank/DDBJ databases">
        <authorList>
            <consortium name="AG Swart"/>
            <person name="Singh M."/>
            <person name="Singh A."/>
            <person name="Seah K."/>
            <person name="Emmerich C."/>
        </authorList>
    </citation>
    <scope>NUCLEOTIDE SEQUENCE</scope>
    <source>
        <strain evidence="1">DP1</strain>
    </source>
</reference>
<dbReference type="Proteomes" id="UP001295684">
    <property type="component" value="Unassembled WGS sequence"/>
</dbReference>
<organism evidence="1 2">
    <name type="scientific">Euplotes crassus</name>
    <dbReference type="NCBI Taxonomy" id="5936"/>
    <lineage>
        <taxon>Eukaryota</taxon>
        <taxon>Sar</taxon>
        <taxon>Alveolata</taxon>
        <taxon>Ciliophora</taxon>
        <taxon>Intramacronucleata</taxon>
        <taxon>Spirotrichea</taxon>
        <taxon>Hypotrichia</taxon>
        <taxon>Euplotida</taxon>
        <taxon>Euplotidae</taxon>
        <taxon>Moneuplotes</taxon>
    </lineage>
</organism>
<dbReference type="EMBL" id="CAMPGE010021065">
    <property type="protein sequence ID" value="CAI2379243.1"/>
    <property type="molecule type" value="Genomic_DNA"/>
</dbReference>
<dbReference type="AlphaFoldDB" id="A0AAD1XTV1"/>